<comment type="caution">
    <text evidence="2">The sequence shown here is derived from an EMBL/GenBank/DDBJ whole genome shotgun (WGS) entry which is preliminary data.</text>
</comment>
<organism evidence="2 3">
    <name type="scientific">Meloidogyne graminicola</name>
    <dbReference type="NCBI Taxonomy" id="189291"/>
    <lineage>
        <taxon>Eukaryota</taxon>
        <taxon>Metazoa</taxon>
        <taxon>Ecdysozoa</taxon>
        <taxon>Nematoda</taxon>
        <taxon>Chromadorea</taxon>
        <taxon>Rhabditida</taxon>
        <taxon>Tylenchina</taxon>
        <taxon>Tylenchomorpha</taxon>
        <taxon>Tylenchoidea</taxon>
        <taxon>Meloidogynidae</taxon>
        <taxon>Meloidogyninae</taxon>
        <taxon>Meloidogyne</taxon>
    </lineage>
</organism>
<keyword evidence="3" id="KW-1185">Reference proteome</keyword>
<evidence type="ECO:0000256" key="1">
    <source>
        <dbReference type="ARBA" id="ARBA00010098"/>
    </source>
</evidence>
<dbReference type="GO" id="GO:0006361">
    <property type="term" value="P:transcription initiation at RNA polymerase I promoter"/>
    <property type="evidence" value="ECO:0007669"/>
    <property type="project" value="InterPro"/>
</dbReference>
<name>A0A8S9ZXC8_9BILA</name>
<gene>
    <name evidence="2" type="ORF">Mgra_00002284</name>
</gene>
<evidence type="ECO:0000313" key="2">
    <source>
        <dbReference type="EMBL" id="KAF7638311.1"/>
    </source>
</evidence>
<protein>
    <submittedName>
        <fullName evidence="2">Uncharacterized protein</fullName>
    </submittedName>
</protein>
<evidence type="ECO:0000313" key="3">
    <source>
        <dbReference type="Proteomes" id="UP000605970"/>
    </source>
</evidence>
<dbReference type="Pfam" id="PF05327">
    <property type="entry name" value="RRN3"/>
    <property type="match status" value="1"/>
</dbReference>
<dbReference type="GO" id="GO:0001042">
    <property type="term" value="F:RNA polymerase I core binding"/>
    <property type="evidence" value="ECO:0007669"/>
    <property type="project" value="TreeGrafter"/>
</dbReference>
<dbReference type="AlphaFoldDB" id="A0A8S9ZXC8"/>
<dbReference type="GO" id="GO:0001181">
    <property type="term" value="F:RNA polymerase I general transcription initiation factor activity"/>
    <property type="evidence" value="ECO:0007669"/>
    <property type="project" value="InterPro"/>
</dbReference>
<dbReference type="PANTHER" id="PTHR12790">
    <property type="entry name" value="TRANSCRIPTION INITIATION FACTOR IA RRN3"/>
    <property type="match status" value="1"/>
</dbReference>
<reference evidence="2" key="1">
    <citation type="journal article" date="2020" name="Ecol. Evol.">
        <title>Genome structure and content of the rice root-knot nematode (Meloidogyne graminicola).</title>
        <authorList>
            <person name="Phan N.T."/>
            <person name="Danchin E.G.J."/>
            <person name="Klopp C."/>
            <person name="Perfus-Barbeoch L."/>
            <person name="Kozlowski D.K."/>
            <person name="Koutsovoulos G.D."/>
            <person name="Lopez-Roques C."/>
            <person name="Bouchez O."/>
            <person name="Zahm M."/>
            <person name="Besnard G."/>
            <person name="Bellafiore S."/>
        </authorList>
    </citation>
    <scope>NUCLEOTIDE SEQUENCE</scope>
    <source>
        <strain evidence="2">VN-18</strain>
    </source>
</reference>
<dbReference type="OrthoDB" id="26970at2759"/>
<dbReference type="GO" id="GO:0005634">
    <property type="term" value="C:nucleus"/>
    <property type="evidence" value="ECO:0007669"/>
    <property type="project" value="TreeGrafter"/>
</dbReference>
<dbReference type="PANTHER" id="PTHR12790:SF0">
    <property type="entry name" value="RNA POLYMERASE I-SPECIFIC TRANSCRIPTION INITIATION FACTOR RRN3-RELATED"/>
    <property type="match status" value="1"/>
</dbReference>
<comment type="similarity">
    <text evidence="1">Belongs to the RRN3 family.</text>
</comment>
<sequence>MEKLVSDNIDVKNVKNEFEPLQITGRGIVCGYLQLEPESVAKYLQIQEALKTFENWSESSRINFLEQFVDMYDILDGRFHDLVQQFCKIHWYDVPLCIRNRFVEFLTTLGIFQINHIEDVFTSFVTHLLPISRKESCIDPQEQQILYNMAHDSIKRVISCNKLSNRILVKYCTRLFPHVRQPADKMLAFVCNLIKLAEETDDEDTKIEIWSLLVDRLLQLDAATTDSYDEESRLSFCNNSNELYSPNVCLNCLSSDSEAIIDPISEEKLENPMETKLDQFVALILLFIGTRSGKSTEEMLKQIISKESGIYKNFEMLSLFLVKNNEEIMINKENNLKRGKTANNNISPIFQLFLEGFDEHVLTATGVHSTPFVWFYLCSLSKKNCQKMLEFLWEIILLPPNLRGDRRKSQNAATFLCGFLARANYIDFEFACSWLKNLSTWCLDYITKNSKNEVVKRNISPNIKITQHGIFFSIVQALLFVFCYRHEELNKKENALKEVYSWNLDKIVFNSLNPLQHISKGVTLCFLNLARRFNLFEKSTDNLPLLSNKTSLTNDLLLKHRKAVIDLFFPFSFCSLKICSPLLLPLMRRFSSLEKHYRNVVIDEDIEEEEEDNKRENNNNILQIDEGYEEELMCLKSVNEFNNYNIMYEGNNEEQQQMEI</sequence>
<dbReference type="EMBL" id="JABEBT010000013">
    <property type="protein sequence ID" value="KAF7638311.1"/>
    <property type="molecule type" value="Genomic_DNA"/>
</dbReference>
<accession>A0A8S9ZXC8</accession>
<dbReference type="InterPro" id="IPR007991">
    <property type="entry name" value="RNA_pol_I_trans_ini_fac_RRN3"/>
</dbReference>
<proteinExistence type="inferred from homology"/>
<dbReference type="Proteomes" id="UP000605970">
    <property type="component" value="Unassembled WGS sequence"/>
</dbReference>